<feature type="domain" description="K Homology" evidence="3">
    <location>
        <begin position="1"/>
        <end position="70"/>
    </location>
</feature>
<dbReference type="InterPro" id="IPR019964">
    <property type="entry name" value="KH_domain_protein_archaea"/>
</dbReference>
<dbReference type="SUPFAM" id="SSF54791">
    <property type="entry name" value="Eukaryotic type KH-domain (KH-domain type I)"/>
    <property type="match status" value="2"/>
</dbReference>
<dbReference type="GO" id="GO:0003723">
    <property type="term" value="F:RNA binding"/>
    <property type="evidence" value="ECO:0007669"/>
    <property type="project" value="UniProtKB-UniRule"/>
</dbReference>
<dbReference type="PROSITE" id="PS50084">
    <property type="entry name" value="KH_TYPE_1"/>
    <property type="match status" value="1"/>
</dbReference>
<gene>
    <name evidence="4" type="primary">KRR1</name>
</gene>
<dbReference type="CDD" id="cd22389">
    <property type="entry name" value="KH-I_Dim2p_like_rpt1"/>
    <property type="match status" value="1"/>
</dbReference>
<dbReference type="PANTHER" id="PTHR12826">
    <property type="entry name" value="RIBONUCLEASE Y"/>
    <property type="match status" value="1"/>
</dbReference>
<evidence type="ECO:0000313" key="4">
    <source>
        <dbReference type="EMBL" id="AIE95705.1"/>
    </source>
</evidence>
<dbReference type="InterPro" id="IPR004087">
    <property type="entry name" value="KH_dom"/>
</dbReference>
<dbReference type="Pfam" id="PF00013">
    <property type="entry name" value="KH_1"/>
    <property type="match status" value="1"/>
</dbReference>
<proteinExistence type="predicted"/>
<dbReference type="InterPro" id="IPR004088">
    <property type="entry name" value="KH_dom_type_1"/>
</dbReference>
<dbReference type="Pfam" id="PF22891">
    <property type="entry name" value="KH_PNO1_2nd"/>
    <property type="match status" value="1"/>
</dbReference>
<dbReference type="NCBIfam" id="TIGR03665">
    <property type="entry name" value="arCOG04150"/>
    <property type="match status" value="1"/>
</dbReference>
<sequence>MSFEKLIRIPQDRIGVLIGKSGKTKREVEKRCSVSLQIDSDSGEIFINGSGNFTDIQPFKAVEIVLAIGRGFSPENAMKLLKGDNTLHIIDLHEFVGKSADQMERIKGRIIGEGGKARKNVENLSNTLISVYGKTVSVIGSPDQLKSTIDAISSLSSGRMHGSVYSKLESMRRREKLEKLQLWENQDVF</sequence>
<protein>
    <submittedName>
        <fullName evidence="4">Putative RNA-processing protein (KRR1)</fullName>
    </submittedName>
</protein>
<dbReference type="SMART" id="SM00322">
    <property type="entry name" value="KH"/>
    <property type="match status" value="2"/>
</dbReference>
<keyword evidence="1 2" id="KW-0694">RNA-binding</keyword>
<dbReference type="FunFam" id="3.30.1370.10:FF:000076">
    <property type="entry name" value="KH domain protein"/>
    <property type="match status" value="1"/>
</dbReference>
<reference evidence="4" key="1">
    <citation type="journal article" date="2014" name="Genome Biol. Evol.">
        <title>Pangenome evidence for extensive interdomain horizontal transfer affecting lineage core and shell genes in uncultured planktonic thaumarchaeota and euryarchaeota.</title>
        <authorList>
            <person name="Deschamps P."/>
            <person name="Zivanovic Y."/>
            <person name="Moreira D."/>
            <person name="Rodriguez-Valera F."/>
            <person name="Lopez-Garcia P."/>
        </authorList>
    </citation>
    <scope>NUCLEOTIDE SEQUENCE</scope>
</reference>
<dbReference type="AlphaFoldDB" id="A0A075FVI9"/>
<organism evidence="4">
    <name type="scientific">uncultured marine thaumarchaeote AD1000_69_E02</name>
    <dbReference type="NCBI Taxonomy" id="1455932"/>
    <lineage>
        <taxon>Archaea</taxon>
        <taxon>Nitrososphaerota</taxon>
        <taxon>environmental samples</taxon>
    </lineage>
</organism>
<dbReference type="InterPro" id="IPR055211">
    <property type="entry name" value="KH_PNO1_2nd"/>
</dbReference>
<evidence type="ECO:0000256" key="1">
    <source>
        <dbReference type="ARBA" id="ARBA00022884"/>
    </source>
</evidence>
<evidence type="ECO:0000256" key="2">
    <source>
        <dbReference type="PROSITE-ProRule" id="PRU00117"/>
    </source>
</evidence>
<accession>A0A075FVI9</accession>
<dbReference type="EMBL" id="KF900458">
    <property type="protein sequence ID" value="AIE95705.1"/>
    <property type="molecule type" value="Genomic_DNA"/>
</dbReference>
<dbReference type="InterPro" id="IPR036612">
    <property type="entry name" value="KH_dom_type_1_sf"/>
</dbReference>
<name>A0A075FVI9_9ARCH</name>
<dbReference type="PANTHER" id="PTHR12826:SF13">
    <property type="entry name" value="RNA-BINDING PROTEIN PNO1"/>
    <property type="match status" value="1"/>
</dbReference>
<feature type="domain" description="K Homology" evidence="3">
    <location>
        <begin position="84"/>
        <end position="157"/>
    </location>
</feature>
<evidence type="ECO:0000259" key="3">
    <source>
        <dbReference type="SMART" id="SM00322"/>
    </source>
</evidence>
<dbReference type="Gene3D" id="3.30.1370.10">
    <property type="entry name" value="K Homology domain, type 1"/>
    <property type="match status" value="2"/>
</dbReference>